<name>A0A8J8GQX3_9EURY</name>
<evidence type="ECO:0000313" key="4">
    <source>
        <dbReference type="Proteomes" id="UP000728647"/>
    </source>
</evidence>
<reference evidence="3" key="1">
    <citation type="submission" date="2020-06" db="EMBL/GenBank/DDBJ databases">
        <title>Haloterrigena sp. nov., an extremely halophilic archaeon isolated from a saline sediment.</title>
        <authorList>
            <person name="Liu B.-B."/>
        </authorList>
    </citation>
    <scope>NUCLEOTIDE SEQUENCE</scope>
    <source>
        <strain evidence="3">SYSU A121-1</strain>
    </source>
</reference>
<protein>
    <recommendedName>
        <fullName evidence="2">DUF7344 domain-containing protein</fullName>
    </recommendedName>
</protein>
<organism evidence="3 4">
    <name type="scientific">Haloterrigena gelatinilytica</name>
    <dbReference type="NCBI Taxonomy" id="2741724"/>
    <lineage>
        <taxon>Archaea</taxon>
        <taxon>Methanobacteriati</taxon>
        <taxon>Methanobacteriota</taxon>
        <taxon>Stenosarchaea group</taxon>
        <taxon>Halobacteria</taxon>
        <taxon>Halobacteriales</taxon>
        <taxon>Natrialbaceae</taxon>
        <taxon>Haloterrigena</taxon>
    </lineage>
</organism>
<dbReference type="EMBL" id="JABURA010000001">
    <property type="protein sequence ID" value="NUB91910.1"/>
    <property type="molecule type" value="Genomic_DNA"/>
</dbReference>
<dbReference type="Pfam" id="PF24035">
    <property type="entry name" value="DUF7344"/>
    <property type="match status" value="1"/>
</dbReference>
<evidence type="ECO:0000256" key="1">
    <source>
        <dbReference type="SAM" id="MobiDB-lite"/>
    </source>
</evidence>
<accession>A0A8J8GQX3</accession>
<feature type="domain" description="DUF7344" evidence="2">
    <location>
        <begin position="25"/>
        <end position="104"/>
    </location>
</feature>
<gene>
    <name evidence="3" type="ORF">HT576_12885</name>
</gene>
<sequence>MPSDDSQSDDPPSDESEALSPDEIFHILQTNRRRDTIAYLLDREGPIKMSDIAEHVAAKEHETTVEELTSKQRQRVYIPLYQSHLPKLDTKGIIDYNKPRGIVRPTERIEIFRPYLEAVESDASPTKSDADANANTDADDGLTSQLVDGSRAMLVGASVGLLAASVSGFLVIPELTLAAIIGLLFVLTTIKTNLADSAATNRSDDKRLSQ</sequence>
<dbReference type="InterPro" id="IPR055768">
    <property type="entry name" value="DUF7344"/>
</dbReference>
<dbReference type="Proteomes" id="UP000728647">
    <property type="component" value="Unassembled WGS sequence"/>
</dbReference>
<comment type="caution">
    <text evidence="3">The sequence shown here is derived from an EMBL/GenBank/DDBJ whole genome shotgun (WGS) entry which is preliminary data.</text>
</comment>
<dbReference type="OrthoDB" id="331021at2157"/>
<proteinExistence type="predicted"/>
<dbReference type="AlphaFoldDB" id="A0A8J8GQX3"/>
<feature type="compositionally biased region" description="Acidic residues" evidence="1">
    <location>
        <begin position="1"/>
        <end position="17"/>
    </location>
</feature>
<evidence type="ECO:0000313" key="3">
    <source>
        <dbReference type="EMBL" id="NUB91910.1"/>
    </source>
</evidence>
<feature type="region of interest" description="Disordered" evidence="1">
    <location>
        <begin position="1"/>
        <end position="22"/>
    </location>
</feature>
<evidence type="ECO:0000259" key="2">
    <source>
        <dbReference type="Pfam" id="PF24035"/>
    </source>
</evidence>